<dbReference type="InterPro" id="IPR003761">
    <property type="entry name" value="Exonuc_VII_S"/>
</dbReference>
<evidence type="ECO:0000256" key="6">
    <source>
        <dbReference type="HAMAP-Rule" id="MF_00337"/>
    </source>
</evidence>
<comment type="similarity">
    <text evidence="1 6">Belongs to the XseB family.</text>
</comment>
<evidence type="ECO:0000313" key="8">
    <source>
        <dbReference type="Proteomes" id="UP000748108"/>
    </source>
</evidence>
<dbReference type="PANTHER" id="PTHR34137:SF1">
    <property type="entry name" value="EXODEOXYRIBONUCLEASE 7 SMALL SUBUNIT"/>
    <property type="match status" value="1"/>
</dbReference>
<accession>A0A947CY41</accession>
<dbReference type="GO" id="GO:0006308">
    <property type="term" value="P:DNA catabolic process"/>
    <property type="evidence" value="ECO:0007669"/>
    <property type="project" value="UniProtKB-UniRule"/>
</dbReference>
<dbReference type="Gene3D" id="1.10.287.1040">
    <property type="entry name" value="Exonuclease VII, small subunit"/>
    <property type="match status" value="1"/>
</dbReference>
<evidence type="ECO:0000256" key="2">
    <source>
        <dbReference type="ARBA" id="ARBA00022490"/>
    </source>
</evidence>
<keyword evidence="4 6" id="KW-0378">Hydrolase</keyword>
<dbReference type="GO" id="GO:0009318">
    <property type="term" value="C:exodeoxyribonuclease VII complex"/>
    <property type="evidence" value="ECO:0007669"/>
    <property type="project" value="UniProtKB-UniRule"/>
</dbReference>
<comment type="function">
    <text evidence="6">Bidirectionally degrades single-stranded DNA into large acid-insoluble oligonucleotides, which are then degraded further into small acid-soluble oligonucleotides.</text>
</comment>
<comment type="subcellular location">
    <subcellularLocation>
        <location evidence="6">Cytoplasm</location>
    </subcellularLocation>
</comment>
<evidence type="ECO:0000256" key="5">
    <source>
        <dbReference type="ARBA" id="ARBA00022839"/>
    </source>
</evidence>
<dbReference type="Pfam" id="PF02609">
    <property type="entry name" value="Exonuc_VII_S"/>
    <property type="match status" value="1"/>
</dbReference>
<dbReference type="InterPro" id="IPR037004">
    <property type="entry name" value="Exonuc_VII_ssu_sf"/>
</dbReference>
<keyword evidence="5 6" id="KW-0269">Exonuclease</keyword>
<comment type="catalytic activity">
    <reaction evidence="6">
        <text>Exonucleolytic cleavage in either 5'- to 3'- or 3'- to 5'-direction to yield nucleoside 5'-phosphates.</text>
        <dbReference type="EC" id="3.1.11.6"/>
    </reaction>
</comment>
<protein>
    <recommendedName>
        <fullName evidence="6">Exodeoxyribonuclease 7 small subunit</fullName>
        <ecNumber evidence="6">3.1.11.6</ecNumber>
    </recommendedName>
    <alternativeName>
        <fullName evidence="6">Exodeoxyribonuclease VII small subunit</fullName>
        <shortName evidence="6">Exonuclease VII small subunit</shortName>
    </alternativeName>
</protein>
<dbReference type="NCBIfam" id="TIGR01280">
    <property type="entry name" value="xseB"/>
    <property type="match status" value="1"/>
</dbReference>
<dbReference type="AlphaFoldDB" id="A0A947CY41"/>
<gene>
    <name evidence="6 7" type="primary">xseB</name>
    <name evidence="7" type="ORF">KM312_11755</name>
</gene>
<dbReference type="EC" id="3.1.11.6" evidence="6"/>
<name>A0A947CY41_HYDSH</name>
<proteinExistence type="inferred from homology"/>
<evidence type="ECO:0000256" key="4">
    <source>
        <dbReference type="ARBA" id="ARBA00022801"/>
    </source>
</evidence>
<sequence>MRSENGDPGAGRPAEGLSPEEIQALGFEAALERLEDVVRRLEAGDVPLEVAIDLYREGVLLARRCDELLTAVEQKVTVLLEEAPGLWVERPFGGAER</sequence>
<keyword evidence="2 6" id="KW-0963">Cytoplasm</keyword>
<evidence type="ECO:0000256" key="3">
    <source>
        <dbReference type="ARBA" id="ARBA00022722"/>
    </source>
</evidence>
<evidence type="ECO:0000256" key="1">
    <source>
        <dbReference type="ARBA" id="ARBA00009998"/>
    </source>
</evidence>
<comment type="subunit">
    <text evidence="6">Heterooligomer composed of large and small subunits.</text>
</comment>
<comment type="caution">
    <text evidence="7">The sequence shown here is derived from an EMBL/GenBank/DDBJ whole genome shotgun (WGS) entry which is preliminary data.</text>
</comment>
<dbReference type="SUPFAM" id="SSF116842">
    <property type="entry name" value="XseB-like"/>
    <property type="match status" value="1"/>
</dbReference>
<dbReference type="EMBL" id="JAHHQF010000089">
    <property type="protein sequence ID" value="MBT9283294.1"/>
    <property type="molecule type" value="Genomic_DNA"/>
</dbReference>
<organism evidence="7 8">
    <name type="scientific">Hydrogenibacillus schlegelii</name>
    <name type="common">Bacillus schlegelii</name>
    <dbReference type="NCBI Taxonomy" id="1484"/>
    <lineage>
        <taxon>Bacteria</taxon>
        <taxon>Bacillati</taxon>
        <taxon>Bacillota</taxon>
        <taxon>Bacilli</taxon>
        <taxon>Bacillales</taxon>
        <taxon>Bacillales Family X. Incertae Sedis</taxon>
        <taxon>Hydrogenibacillus</taxon>
    </lineage>
</organism>
<dbReference type="Proteomes" id="UP000748108">
    <property type="component" value="Unassembled WGS sequence"/>
</dbReference>
<keyword evidence="3 6" id="KW-0540">Nuclease</keyword>
<reference evidence="7" key="1">
    <citation type="journal article" date="2021" name="Microbiology">
        <title>Metagenomic Analysis of the Microbial Community in the Underground Coal Fire Area (Kemerovo Region, Russia) Revealed Predominance of Thermophilic Members of the Phyla Deinococcus-thermus, Aquificae, and Firmicutes.</title>
        <authorList>
            <person name="Kadnikov V."/>
            <person name="Mardanov A.V."/>
            <person name="Beletsky A.V."/>
            <person name="Karnachuk O.V."/>
            <person name="Ravin N.V."/>
        </authorList>
    </citation>
    <scope>NUCLEOTIDE SEQUENCE</scope>
    <source>
        <strain evidence="7">RBS10-49</strain>
    </source>
</reference>
<evidence type="ECO:0000313" key="7">
    <source>
        <dbReference type="EMBL" id="MBT9283294.1"/>
    </source>
</evidence>
<dbReference type="HAMAP" id="MF_00337">
    <property type="entry name" value="Exonuc_7_S"/>
    <property type="match status" value="1"/>
</dbReference>
<dbReference type="GO" id="GO:0005829">
    <property type="term" value="C:cytosol"/>
    <property type="evidence" value="ECO:0007669"/>
    <property type="project" value="TreeGrafter"/>
</dbReference>
<dbReference type="PANTHER" id="PTHR34137">
    <property type="entry name" value="EXODEOXYRIBONUCLEASE 7 SMALL SUBUNIT"/>
    <property type="match status" value="1"/>
</dbReference>
<dbReference type="GO" id="GO:0008855">
    <property type="term" value="F:exodeoxyribonuclease VII activity"/>
    <property type="evidence" value="ECO:0007669"/>
    <property type="project" value="UniProtKB-UniRule"/>
</dbReference>